<accession>A0ACC3TP17</accession>
<reference evidence="2" key="1">
    <citation type="journal article" date="2024" name="Front. Bioeng. Biotechnol.">
        <title>Genome-scale model development and genomic sequencing of the oleaginous clade Lipomyces.</title>
        <authorList>
            <person name="Czajka J.J."/>
            <person name="Han Y."/>
            <person name="Kim J."/>
            <person name="Mondo S.J."/>
            <person name="Hofstad B.A."/>
            <person name="Robles A."/>
            <person name="Haridas S."/>
            <person name="Riley R."/>
            <person name="LaButti K."/>
            <person name="Pangilinan J."/>
            <person name="Andreopoulos W."/>
            <person name="Lipzen A."/>
            <person name="Yan J."/>
            <person name="Wang M."/>
            <person name="Ng V."/>
            <person name="Grigoriev I.V."/>
            <person name="Spatafora J.W."/>
            <person name="Magnuson J.K."/>
            <person name="Baker S.E."/>
            <person name="Pomraning K.R."/>
        </authorList>
    </citation>
    <scope>NUCLEOTIDE SEQUENCE [LARGE SCALE GENOMIC DNA]</scope>
    <source>
        <strain evidence="2">CBS 10300</strain>
    </source>
</reference>
<gene>
    <name evidence="1" type="ORF">V1517DRAFT_352628</name>
</gene>
<protein>
    <submittedName>
        <fullName evidence="1">Uncharacterized protein</fullName>
    </submittedName>
</protein>
<evidence type="ECO:0000313" key="1">
    <source>
        <dbReference type="EMBL" id="KAK9322903.1"/>
    </source>
</evidence>
<proteinExistence type="predicted"/>
<keyword evidence="2" id="KW-1185">Reference proteome</keyword>
<evidence type="ECO:0000313" key="2">
    <source>
        <dbReference type="Proteomes" id="UP001489719"/>
    </source>
</evidence>
<sequence>MSLRPRPESAAETGLLSEADKRRLKSTKYPPEFDETVNLSKVNFPVIKAWIANEISEIAGGDDIVTEYTVSLFEQDNKPQIKAIQIQLEGFLPSSTIAANFCQRLWNLLLEAQESPSGIPAKLIEEKKIEVQQTRERQSLLEEQRKVNEERSAKLDEIRQRERRVRDERRDRDERRKMREGERIVKIPTDVTDTYVPSYADEKRSPLSFRERDRGLDSGRRRESPDLEYRRERERRERDRERRRERDYRSRSGSRDGEHRRDRSRDYIRDGSRERRRRERSLERGYGRNDSRERRRRERSLERGSRDVRSRERRRHERSREVSLDRRYKTDYRGTDRSRSRSRERRRRESRDYEVDDEHERERAMSPGRAQRRLEREREFQERLAKRHRYGDSP</sequence>
<organism evidence="1 2">
    <name type="scientific">Lipomyces orientalis</name>
    <dbReference type="NCBI Taxonomy" id="1233043"/>
    <lineage>
        <taxon>Eukaryota</taxon>
        <taxon>Fungi</taxon>
        <taxon>Dikarya</taxon>
        <taxon>Ascomycota</taxon>
        <taxon>Saccharomycotina</taxon>
        <taxon>Lipomycetes</taxon>
        <taxon>Lipomycetales</taxon>
        <taxon>Lipomycetaceae</taxon>
        <taxon>Lipomyces</taxon>
    </lineage>
</organism>
<comment type="caution">
    <text evidence="1">The sequence shown here is derived from an EMBL/GenBank/DDBJ whole genome shotgun (WGS) entry which is preliminary data.</text>
</comment>
<name>A0ACC3TP17_9ASCO</name>
<dbReference type="EMBL" id="MU970069">
    <property type="protein sequence ID" value="KAK9322903.1"/>
    <property type="molecule type" value="Genomic_DNA"/>
</dbReference>
<dbReference type="Proteomes" id="UP001489719">
    <property type="component" value="Unassembled WGS sequence"/>
</dbReference>